<dbReference type="HOGENOM" id="CLU_3087197_0_0_1"/>
<accession>N1PYE3</accession>
<feature type="region of interest" description="Disordered" evidence="1">
    <location>
        <begin position="23"/>
        <end position="52"/>
    </location>
</feature>
<name>N1PYE3_DOTSN</name>
<keyword evidence="3" id="KW-1185">Reference proteome</keyword>
<evidence type="ECO:0000313" key="3">
    <source>
        <dbReference type="Proteomes" id="UP000016933"/>
    </source>
</evidence>
<sequence length="52" mass="5491">MTSDPPAWRGKIHDVEVDQETAVKQSEGYSVGPSSAAKLPSNAIEQSSDTST</sequence>
<dbReference type="AlphaFoldDB" id="N1PYE3"/>
<evidence type="ECO:0000313" key="2">
    <source>
        <dbReference type="EMBL" id="EME48452.1"/>
    </source>
</evidence>
<dbReference type="EMBL" id="KB446535">
    <property type="protein sequence ID" value="EME48452.1"/>
    <property type="molecule type" value="Genomic_DNA"/>
</dbReference>
<protein>
    <submittedName>
        <fullName evidence="2">Uncharacterized protein</fullName>
    </submittedName>
</protein>
<feature type="compositionally biased region" description="Polar residues" evidence="1">
    <location>
        <begin position="43"/>
        <end position="52"/>
    </location>
</feature>
<evidence type="ECO:0000256" key="1">
    <source>
        <dbReference type="SAM" id="MobiDB-lite"/>
    </source>
</evidence>
<reference evidence="2 3" key="2">
    <citation type="journal article" date="2012" name="PLoS Pathog.">
        <title>Diverse lifestyles and strategies of plant pathogenesis encoded in the genomes of eighteen Dothideomycetes fungi.</title>
        <authorList>
            <person name="Ohm R.A."/>
            <person name="Feau N."/>
            <person name="Henrissat B."/>
            <person name="Schoch C.L."/>
            <person name="Horwitz B.A."/>
            <person name="Barry K.W."/>
            <person name="Condon B.J."/>
            <person name="Copeland A.C."/>
            <person name="Dhillon B."/>
            <person name="Glaser F."/>
            <person name="Hesse C.N."/>
            <person name="Kosti I."/>
            <person name="LaButti K."/>
            <person name="Lindquist E.A."/>
            <person name="Lucas S."/>
            <person name="Salamov A.A."/>
            <person name="Bradshaw R.E."/>
            <person name="Ciuffetti L."/>
            <person name="Hamelin R.C."/>
            <person name="Kema G.H.J."/>
            <person name="Lawrence C."/>
            <person name="Scott J.A."/>
            <person name="Spatafora J.W."/>
            <person name="Turgeon B.G."/>
            <person name="de Wit P.J.G.M."/>
            <person name="Zhong S."/>
            <person name="Goodwin S.B."/>
            <person name="Grigoriev I.V."/>
        </authorList>
    </citation>
    <scope>NUCLEOTIDE SEQUENCE [LARGE SCALE GENOMIC DNA]</scope>
    <source>
        <strain evidence="3">NZE10 / CBS 128990</strain>
    </source>
</reference>
<gene>
    <name evidence="2" type="ORF">DOTSEDRAFT_67482</name>
</gene>
<proteinExistence type="predicted"/>
<organism evidence="2 3">
    <name type="scientific">Dothistroma septosporum (strain NZE10 / CBS 128990)</name>
    <name type="common">Red band needle blight fungus</name>
    <name type="synonym">Mycosphaerella pini</name>
    <dbReference type="NCBI Taxonomy" id="675120"/>
    <lineage>
        <taxon>Eukaryota</taxon>
        <taxon>Fungi</taxon>
        <taxon>Dikarya</taxon>
        <taxon>Ascomycota</taxon>
        <taxon>Pezizomycotina</taxon>
        <taxon>Dothideomycetes</taxon>
        <taxon>Dothideomycetidae</taxon>
        <taxon>Mycosphaerellales</taxon>
        <taxon>Mycosphaerellaceae</taxon>
        <taxon>Dothistroma</taxon>
    </lineage>
</organism>
<dbReference type="Proteomes" id="UP000016933">
    <property type="component" value="Unassembled WGS sequence"/>
</dbReference>
<reference evidence="3" key="1">
    <citation type="journal article" date="2012" name="PLoS Genet.">
        <title>The genomes of the fungal plant pathogens Cladosporium fulvum and Dothistroma septosporum reveal adaptation to different hosts and lifestyles but also signatures of common ancestry.</title>
        <authorList>
            <person name="de Wit P.J.G.M."/>
            <person name="van der Burgt A."/>
            <person name="Oekmen B."/>
            <person name="Stergiopoulos I."/>
            <person name="Abd-Elsalam K.A."/>
            <person name="Aerts A.L."/>
            <person name="Bahkali A.H."/>
            <person name="Beenen H.G."/>
            <person name="Chettri P."/>
            <person name="Cox M.P."/>
            <person name="Datema E."/>
            <person name="de Vries R.P."/>
            <person name="Dhillon B."/>
            <person name="Ganley A.R."/>
            <person name="Griffiths S.A."/>
            <person name="Guo Y."/>
            <person name="Hamelin R.C."/>
            <person name="Henrissat B."/>
            <person name="Kabir M.S."/>
            <person name="Jashni M.K."/>
            <person name="Kema G."/>
            <person name="Klaubauf S."/>
            <person name="Lapidus A."/>
            <person name="Levasseur A."/>
            <person name="Lindquist E."/>
            <person name="Mehrabi R."/>
            <person name="Ohm R.A."/>
            <person name="Owen T.J."/>
            <person name="Salamov A."/>
            <person name="Schwelm A."/>
            <person name="Schijlen E."/>
            <person name="Sun H."/>
            <person name="van den Burg H.A."/>
            <person name="van Ham R.C.H.J."/>
            <person name="Zhang S."/>
            <person name="Goodwin S.B."/>
            <person name="Grigoriev I.V."/>
            <person name="Collemare J."/>
            <person name="Bradshaw R.E."/>
        </authorList>
    </citation>
    <scope>NUCLEOTIDE SEQUENCE [LARGE SCALE GENOMIC DNA]</scope>
    <source>
        <strain evidence="3">NZE10 / CBS 128990</strain>
    </source>
</reference>